<dbReference type="EMBL" id="WNTK01000006">
    <property type="protein sequence ID" value="KAG9482652.1"/>
    <property type="molecule type" value="Genomic_DNA"/>
</dbReference>
<evidence type="ECO:0000256" key="1">
    <source>
        <dbReference type="ARBA" id="ARBA00004613"/>
    </source>
</evidence>
<comment type="caution">
    <text evidence="8">The sequence shown here is derived from an EMBL/GenBank/DDBJ whole genome shotgun (WGS) entry which is preliminary data.</text>
</comment>
<dbReference type="OrthoDB" id="8964326at2759"/>
<dbReference type="EMBL" id="WNTK01000006">
    <property type="protein sequence ID" value="KAG9482653.1"/>
    <property type="molecule type" value="Genomic_DNA"/>
</dbReference>
<sequence length="245" mass="26199">MDPGGALTFFCIVFLSFPLCQAQSCPAHMPGIPGIPGTPGADGMDGANGEKGDQGPPGTILGWNEEEQRGDPGPPGTPGKVGPKGPMGPPGSSGLQGIKGLKGESGDYKTEVHSAFSVKKTTMGNPRKDQPIRFDQIVINVNNQYNAMSGKFTCQYPGLYYFTYHASSRGHLCIYIVKGRFNSNPEKVVLFCDQVFNIFQTTTGSIVLKVSQGESVWLETTDKNHLLGTEGAESIFTGFLLFPES</sequence>
<dbReference type="SUPFAM" id="SSF49842">
    <property type="entry name" value="TNF-like"/>
    <property type="match status" value="1"/>
</dbReference>
<dbReference type="Pfam" id="PF00386">
    <property type="entry name" value="C1q"/>
    <property type="match status" value="1"/>
</dbReference>
<dbReference type="InterPro" id="IPR008983">
    <property type="entry name" value="Tumour_necrosis_fac-like_dom"/>
</dbReference>
<dbReference type="InterPro" id="IPR050392">
    <property type="entry name" value="Collagen/C1q_domain"/>
</dbReference>
<dbReference type="PROSITE" id="PS50871">
    <property type="entry name" value="C1Q"/>
    <property type="match status" value="1"/>
</dbReference>
<evidence type="ECO:0000313" key="9">
    <source>
        <dbReference type="Proteomes" id="UP000770717"/>
    </source>
</evidence>
<dbReference type="GO" id="GO:0005576">
    <property type="term" value="C:extracellular region"/>
    <property type="evidence" value="ECO:0007669"/>
    <property type="project" value="UniProtKB-SubCell"/>
</dbReference>
<evidence type="ECO:0000259" key="7">
    <source>
        <dbReference type="PROSITE" id="PS50871"/>
    </source>
</evidence>
<protein>
    <recommendedName>
        <fullName evidence="7">C1q domain-containing protein</fullName>
    </recommendedName>
</protein>
<organism evidence="8 9">
    <name type="scientific">Eleutherodactylus coqui</name>
    <name type="common">Puerto Rican coqui</name>
    <dbReference type="NCBI Taxonomy" id="57060"/>
    <lineage>
        <taxon>Eukaryota</taxon>
        <taxon>Metazoa</taxon>
        <taxon>Chordata</taxon>
        <taxon>Craniata</taxon>
        <taxon>Vertebrata</taxon>
        <taxon>Euteleostomi</taxon>
        <taxon>Amphibia</taxon>
        <taxon>Batrachia</taxon>
        <taxon>Anura</taxon>
        <taxon>Neobatrachia</taxon>
        <taxon>Hyloidea</taxon>
        <taxon>Eleutherodactylidae</taxon>
        <taxon>Eleutherodactylinae</taxon>
        <taxon>Eleutherodactylus</taxon>
        <taxon>Eleutherodactylus</taxon>
    </lineage>
</organism>
<dbReference type="Gene3D" id="2.60.120.40">
    <property type="match status" value="1"/>
</dbReference>
<keyword evidence="3 6" id="KW-0732">Signal</keyword>
<evidence type="ECO:0000313" key="8">
    <source>
        <dbReference type="EMBL" id="KAG9482653.1"/>
    </source>
</evidence>
<evidence type="ECO:0000256" key="6">
    <source>
        <dbReference type="SAM" id="SignalP"/>
    </source>
</evidence>
<dbReference type="Pfam" id="PF01391">
    <property type="entry name" value="Collagen"/>
    <property type="match status" value="1"/>
</dbReference>
<dbReference type="InterPro" id="IPR001073">
    <property type="entry name" value="C1q_dom"/>
</dbReference>
<evidence type="ECO:0000256" key="4">
    <source>
        <dbReference type="ARBA" id="ARBA00023119"/>
    </source>
</evidence>
<accession>A0A8J6F8C2</accession>
<keyword evidence="2" id="KW-0964">Secreted</keyword>
<name>A0A8J6F8C2_ELECQ</name>
<dbReference type="GO" id="GO:0005581">
    <property type="term" value="C:collagen trimer"/>
    <property type="evidence" value="ECO:0007669"/>
    <property type="project" value="UniProtKB-KW"/>
</dbReference>
<dbReference type="Proteomes" id="UP000770717">
    <property type="component" value="Unassembled WGS sequence"/>
</dbReference>
<reference evidence="8" key="1">
    <citation type="thesis" date="2020" institute="ProQuest LLC" country="789 East Eisenhower Parkway, Ann Arbor, MI, USA">
        <title>Comparative Genomics and Chromosome Evolution.</title>
        <authorList>
            <person name="Mudd A.B."/>
        </authorList>
    </citation>
    <scope>NUCLEOTIDE SEQUENCE</scope>
    <source>
        <strain evidence="8">HN-11 Male</strain>
        <tissue evidence="8">Kidney and liver</tissue>
    </source>
</reference>
<evidence type="ECO:0000256" key="3">
    <source>
        <dbReference type="ARBA" id="ARBA00022729"/>
    </source>
</evidence>
<feature type="region of interest" description="Disordered" evidence="5">
    <location>
        <begin position="31"/>
        <end position="100"/>
    </location>
</feature>
<gene>
    <name evidence="8" type="ORF">GDO78_011357</name>
</gene>
<keyword evidence="4" id="KW-0176">Collagen</keyword>
<keyword evidence="9" id="KW-1185">Reference proteome</keyword>
<proteinExistence type="predicted"/>
<dbReference type="PRINTS" id="PR00007">
    <property type="entry name" value="COMPLEMNTC1Q"/>
</dbReference>
<dbReference type="PANTHER" id="PTHR15427:SF18">
    <property type="entry name" value="COMPLEMENT C1Q SUBCOMPONENT SUBUNIT B"/>
    <property type="match status" value="1"/>
</dbReference>
<dbReference type="SMART" id="SM00110">
    <property type="entry name" value="C1Q"/>
    <property type="match status" value="1"/>
</dbReference>
<dbReference type="FunFam" id="2.60.120.40:FF:000001">
    <property type="entry name" value="Complement C1q B chain"/>
    <property type="match status" value="1"/>
</dbReference>
<feature type="chain" id="PRO_5035391837" description="C1q domain-containing protein" evidence="6">
    <location>
        <begin position="23"/>
        <end position="245"/>
    </location>
</feature>
<comment type="subcellular location">
    <subcellularLocation>
        <location evidence="1">Secreted</location>
    </subcellularLocation>
</comment>
<evidence type="ECO:0000256" key="2">
    <source>
        <dbReference type="ARBA" id="ARBA00022525"/>
    </source>
</evidence>
<dbReference type="PANTHER" id="PTHR15427">
    <property type="entry name" value="EMILIN ELASTIN MICROFIBRIL INTERFACE-LOCATED PROTEIN ELASTIN MICROFIBRIL INTERFACER"/>
    <property type="match status" value="1"/>
</dbReference>
<evidence type="ECO:0000256" key="5">
    <source>
        <dbReference type="SAM" id="MobiDB-lite"/>
    </source>
</evidence>
<dbReference type="AlphaFoldDB" id="A0A8J6F8C2"/>
<feature type="domain" description="C1q" evidence="7">
    <location>
        <begin position="109"/>
        <end position="245"/>
    </location>
</feature>
<feature type="signal peptide" evidence="6">
    <location>
        <begin position="1"/>
        <end position="22"/>
    </location>
</feature>
<dbReference type="InterPro" id="IPR008160">
    <property type="entry name" value="Collagen"/>
</dbReference>